<sequence>MTISFDFKHDVFLGYFSNNNGTTTNSFVNHLYGGLVNKGINTFIKEYGEIKACIEEIENSRMSIVVLCENFASSTSCLDELVKITQYIDNKSRNVAAIFYKVEPSDIRKQKHSYEVAMAEHEKIYGKESEMIKTWRNALTRVCDLSGVHCKDDVYESELIEKIVKDTFTKVAPAPVQMKHIVGLDTRFEDVKSVLDIESNDTVRVMGIYGAGGIGKTTFAAYLYDKIRHLFEASAFLLHVREESNKGIKGLEDLQKILLSQLGEDIGTMVGSTFKGSVEIKRRLGKRRVLLVLDDIDDKGNLNLLVGARDWFGSGSRIIITTRDETLLDSHDVEINKYKMEVLTYRDSLELFCWNAFDNNRPAENFEYMSNRAANYANRIPLALCVIGSNLKGKSIEEWESELGKYKKVPHADIQGVLEISYYSLSELERKIFLDCACFFKGEKWVYVERILKGCHYSPSLRVFASKCLMTIDENGCLMMHNLIQDMGREVVRKESPLIPGNRSRLWYHKDILQVLEGNSGSRNIEGIMFHPPTHEVVDQWTNTSFEKMKNLKILIVRNATFSTGPSSLPNSLRLLDWMGFPSKSFPPDFYPEKIVDFKLSHSPLILANPLQTFEDLTFMNLSDCLSITQMPDLSGAKNLRVFTIDRCHKLEGFHKSFGLYMSKLVYLSASECTMLKTFVPRMYFPSLEVISFNFCKRLEHFPDVMRKMDKPLKIHMINTGIKEFPESIDKLTGLEYADMSTCERLINLSRGFLLLPKLTTLKVDGCSQLRKSFRRFKESHSIANGCPNIKELCFSKANLSCEDLYMILEILPKLEYLNVSDNGFVSLPECIKGSSQLKSLDISFCRNLMDIPQLPSSIQKVDARYCHSITPKASSMLWSKVCEEKQRIQVVMPKMEIPNWFYCVGSEDIPVFWARRNFPVIALAFEFGEIKENDEIKMDTFTSEIFPGMSSDKSSHFVGLHLFVEGQEISRKDYHYCIVGEHHVLMCDLRTLFNDEEWQGLDASFGDEWKKIQVQFESQLIINHWRVYVYKQKTKDDDIQFSFPYSTDYVPIPSPNLVPKKSLNQKIKHIQSLDLVEAFGQYLNTFRSKQSATVANELLRWCRYTRGGPPSACVYEASLMQEHEDSVWNAALILEMLMRNVVNHISETKVQSAVHLVVELLTTRAQHVKEKGHEVLNINMSMPIILEECECHRFIGSSSQFGSSPTVLTLQQKKTQMGRQREAPSRHYWGSVELKEGDTLVWRIRKGKESMRGSVSNIVVLLKCQHCSLVKASSSSNVESLEEDYKDPEVEDLLKRIEKDAMRLNKSQGKLKACIIQMDVTVCNRYLMEMAIIRGQEILGRFGSNFKKTPYGKLRVDINGKSSNITMQHELEGESQDTNSNQNQMIWVKSLLRWIGRS</sequence>
<gene>
    <name evidence="1" type="ORF">MILVUS5_LOCUS22557</name>
</gene>
<comment type="caution">
    <text evidence="1">The sequence shown here is derived from an EMBL/GenBank/DDBJ whole genome shotgun (WGS) entry which is preliminary data.</text>
</comment>
<dbReference type="Proteomes" id="UP001177021">
    <property type="component" value="Unassembled WGS sequence"/>
</dbReference>
<keyword evidence="2" id="KW-1185">Reference proteome</keyword>
<dbReference type="EMBL" id="CASHSV030000206">
    <property type="protein sequence ID" value="CAJ2655650.1"/>
    <property type="molecule type" value="Genomic_DNA"/>
</dbReference>
<evidence type="ECO:0000313" key="1">
    <source>
        <dbReference type="EMBL" id="CAJ2655650.1"/>
    </source>
</evidence>
<protein>
    <submittedName>
        <fullName evidence="1">Uncharacterized protein</fullName>
    </submittedName>
</protein>
<reference evidence="1" key="1">
    <citation type="submission" date="2023-10" db="EMBL/GenBank/DDBJ databases">
        <authorList>
            <person name="Rodriguez Cubillos JULIANA M."/>
            <person name="De Vega J."/>
        </authorList>
    </citation>
    <scope>NUCLEOTIDE SEQUENCE</scope>
</reference>
<name>A0ACB0KED5_TRIPR</name>
<evidence type="ECO:0000313" key="2">
    <source>
        <dbReference type="Proteomes" id="UP001177021"/>
    </source>
</evidence>
<proteinExistence type="predicted"/>
<organism evidence="1 2">
    <name type="scientific">Trifolium pratense</name>
    <name type="common">Red clover</name>
    <dbReference type="NCBI Taxonomy" id="57577"/>
    <lineage>
        <taxon>Eukaryota</taxon>
        <taxon>Viridiplantae</taxon>
        <taxon>Streptophyta</taxon>
        <taxon>Embryophyta</taxon>
        <taxon>Tracheophyta</taxon>
        <taxon>Spermatophyta</taxon>
        <taxon>Magnoliopsida</taxon>
        <taxon>eudicotyledons</taxon>
        <taxon>Gunneridae</taxon>
        <taxon>Pentapetalae</taxon>
        <taxon>rosids</taxon>
        <taxon>fabids</taxon>
        <taxon>Fabales</taxon>
        <taxon>Fabaceae</taxon>
        <taxon>Papilionoideae</taxon>
        <taxon>50 kb inversion clade</taxon>
        <taxon>NPAAA clade</taxon>
        <taxon>Hologalegina</taxon>
        <taxon>IRL clade</taxon>
        <taxon>Trifolieae</taxon>
        <taxon>Trifolium</taxon>
    </lineage>
</organism>
<accession>A0ACB0KED5</accession>